<evidence type="ECO:0000313" key="3">
    <source>
        <dbReference type="Proteomes" id="UP000186955"/>
    </source>
</evidence>
<gene>
    <name evidence="2" type="ORF">PENSUB_11231</name>
</gene>
<feature type="region of interest" description="Disordered" evidence="1">
    <location>
        <begin position="76"/>
        <end position="98"/>
    </location>
</feature>
<dbReference type="STRING" id="1316194.A0A1Q5T666"/>
<dbReference type="PANTHER" id="PTHR31126">
    <property type="entry name" value="TYROSINE-PROTEIN PHOSPHATASE"/>
    <property type="match status" value="1"/>
</dbReference>
<dbReference type="Proteomes" id="UP000186955">
    <property type="component" value="Unassembled WGS sequence"/>
</dbReference>
<dbReference type="InterPro" id="IPR029021">
    <property type="entry name" value="Prot-tyrosine_phosphatase-like"/>
</dbReference>
<dbReference type="Pfam" id="PF03162">
    <property type="entry name" value="Y_phosphatase2"/>
    <property type="match status" value="1"/>
</dbReference>
<comment type="caution">
    <text evidence="2">The sequence shown here is derived from an EMBL/GenBank/DDBJ whole genome shotgun (WGS) entry which is preliminary data.</text>
</comment>
<dbReference type="InterPro" id="IPR016130">
    <property type="entry name" value="Tyr_Pase_AS"/>
</dbReference>
<accession>A0A1Q5T666</accession>
<sequence length="98" mass="10863">MNNIRCVCIPVVPNKEGTVKTPDETVSTIMDALMDKMSHPIIVHCNQGKHRTGCMIACFRKLQGWAAMPFSMSTEALQGRRSDPSMRPLSPHTVPRVA</sequence>
<dbReference type="PANTHER" id="PTHR31126:SF48">
    <property type="entry name" value="INOSITOL PHOSPHATASE SIW14"/>
    <property type="match status" value="1"/>
</dbReference>
<organism evidence="2 3">
    <name type="scientific">Penicillium subrubescens</name>
    <dbReference type="NCBI Taxonomy" id="1316194"/>
    <lineage>
        <taxon>Eukaryota</taxon>
        <taxon>Fungi</taxon>
        <taxon>Dikarya</taxon>
        <taxon>Ascomycota</taxon>
        <taxon>Pezizomycotina</taxon>
        <taxon>Eurotiomycetes</taxon>
        <taxon>Eurotiomycetidae</taxon>
        <taxon>Eurotiales</taxon>
        <taxon>Aspergillaceae</taxon>
        <taxon>Penicillium</taxon>
    </lineage>
</organism>
<dbReference type="EMBL" id="MNBE01000702">
    <property type="protein sequence ID" value="OKO95719.1"/>
    <property type="molecule type" value="Genomic_DNA"/>
</dbReference>
<dbReference type="InterPro" id="IPR004861">
    <property type="entry name" value="Siw14-like"/>
</dbReference>
<evidence type="ECO:0008006" key="4">
    <source>
        <dbReference type="Google" id="ProtNLM"/>
    </source>
</evidence>
<dbReference type="Gene3D" id="3.90.190.10">
    <property type="entry name" value="Protein tyrosine phosphatase superfamily"/>
    <property type="match status" value="1"/>
</dbReference>
<dbReference type="GO" id="GO:0005737">
    <property type="term" value="C:cytoplasm"/>
    <property type="evidence" value="ECO:0007669"/>
    <property type="project" value="TreeGrafter"/>
</dbReference>
<evidence type="ECO:0000313" key="2">
    <source>
        <dbReference type="EMBL" id="OKO95719.1"/>
    </source>
</evidence>
<name>A0A1Q5T666_9EURO</name>
<evidence type="ECO:0000256" key="1">
    <source>
        <dbReference type="SAM" id="MobiDB-lite"/>
    </source>
</evidence>
<dbReference type="GO" id="GO:0016791">
    <property type="term" value="F:phosphatase activity"/>
    <property type="evidence" value="ECO:0007669"/>
    <property type="project" value="TreeGrafter"/>
</dbReference>
<dbReference type="GO" id="GO:0052840">
    <property type="term" value="F:inositol diphosphate tetrakisphosphate diphosphatase activity"/>
    <property type="evidence" value="ECO:0007669"/>
    <property type="project" value="TreeGrafter"/>
</dbReference>
<protein>
    <recommendedName>
        <fullName evidence="4">Tyrosine specific protein phosphatases domain-containing protein</fullName>
    </recommendedName>
</protein>
<dbReference type="PROSITE" id="PS00383">
    <property type="entry name" value="TYR_PHOSPHATASE_1"/>
    <property type="match status" value="1"/>
</dbReference>
<keyword evidence="3" id="KW-1185">Reference proteome</keyword>
<reference evidence="2 3" key="1">
    <citation type="submission" date="2016-10" db="EMBL/GenBank/DDBJ databases">
        <title>Genome sequence of the ascomycete fungus Penicillium subrubescens.</title>
        <authorList>
            <person name="De Vries R.P."/>
            <person name="Peng M."/>
            <person name="Dilokpimol A."/>
            <person name="Hilden K."/>
            <person name="Makela M.R."/>
            <person name="Grigoriev I."/>
            <person name="Riley R."/>
            <person name="Granchi Z."/>
        </authorList>
    </citation>
    <scope>NUCLEOTIDE SEQUENCE [LARGE SCALE GENOMIC DNA]</scope>
    <source>
        <strain evidence="2 3">CBS 132785</strain>
    </source>
</reference>
<dbReference type="SUPFAM" id="SSF52799">
    <property type="entry name" value="(Phosphotyrosine protein) phosphatases II"/>
    <property type="match status" value="1"/>
</dbReference>
<dbReference type="AlphaFoldDB" id="A0A1Q5T666"/>
<proteinExistence type="predicted"/>